<reference evidence="1" key="1">
    <citation type="submission" date="2022-06" db="EMBL/GenBank/DDBJ databases">
        <title>Amycolatopsis iheyaensis sp. nov., a new species of the genus Amycolatopsis isolated from soil in Iheya island, Japan.</title>
        <authorList>
            <person name="Ngamcharungchit C."/>
            <person name="Kanto H."/>
            <person name="Take A."/>
            <person name="Intra B."/>
            <person name="Matsumoto A."/>
            <person name="Panbangred W."/>
            <person name="Inahashi Y."/>
        </authorList>
    </citation>
    <scope>NUCLEOTIDE SEQUENCE</scope>
    <source>
        <strain evidence="1">OK19-0408</strain>
    </source>
</reference>
<gene>
    <name evidence="1" type="ORF">M8542_47885</name>
</gene>
<dbReference type="EMBL" id="JAMXQV010000048">
    <property type="protein sequence ID" value="MCR6490549.1"/>
    <property type="molecule type" value="Genomic_DNA"/>
</dbReference>
<protein>
    <submittedName>
        <fullName evidence="1">Uncharacterized protein</fullName>
    </submittedName>
</protein>
<sequence>MTEAPTPDPHAELARRRAELDELAQVMAATPPPEGFADHCWWTAEVDRYVHDEATTQPVAMAAAQTVIAWHLAWLATQPRMSRSLAYQKLGSRLAALSAHAREPSSDRREEQIDERTELSRVIADLTAILEALG</sequence>
<proteinExistence type="predicted"/>
<evidence type="ECO:0000313" key="1">
    <source>
        <dbReference type="EMBL" id="MCR6490549.1"/>
    </source>
</evidence>
<organism evidence="1 2">
    <name type="scientific">Amycolatopsis iheyensis</name>
    <dbReference type="NCBI Taxonomy" id="2945988"/>
    <lineage>
        <taxon>Bacteria</taxon>
        <taxon>Bacillati</taxon>
        <taxon>Actinomycetota</taxon>
        <taxon>Actinomycetes</taxon>
        <taxon>Pseudonocardiales</taxon>
        <taxon>Pseudonocardiaceae</taxon>
        <taxon>Amycolatopsis</taxon>
    </lineage>
</organism>
<dbReference type="RefSeq" id="WP_257927116.1">
    <property type="nucleotide sequence ID" value="NZ_JAMXQV010000048.1"/>
</dbReference>
<keyword evidence="2" id="KW-1185">Reference proteome</keyword>
<comment type="caution">
    <text evidence="1">The sequence shown here is derived from an EMBL/GenBank/DDBJ whole genome shotgun (WGS) entry which is preliminary data.</text>
</comment>
<evidence type="ECO:0000313" key="2">
    <source>
        <dbReference type="Proteomes" id="UP001144096"/>
    </source>
</evidence>
<accession>A0A9X2NP94</accession>
<name>A0A9X2NP94_9PSEU</name>
<dbReference type="AlphaFoldDB" id="A0A9X2NP94"/>
<dbReference type="Proteomes" id="UP001144096">
    <property type="component" value="Unassembled WGS sequence"/>
</dbReference>